<evidence type="ECO:0000313" key="2">
    <source>
        <dbReference type="EMBL" id="QPJ61985.1"/>
    </source>
</evidence>
<dbReference type="Pfam" id="PF05239">
    <property type="entry name" value="PRC"/>
    <property type="match status" value="1"/>
</dbReference>
<protein>
    <submittedName>
        <fullName evidence="2">PRC-barrel domain containing protein</fullName>
    </submittedName>
</protein>
<dbReference type="InterPro" id="IPR011033">
    <property type="entry name" value="PRC_barrel-like_sf"/>
</dbReference>
<evidence type="ECO:0000259" key="1">
    <source>
        <dbReference type="Pfam" id="PF05239"/>
    </source>
</evidence>
<feature type="domain" description="PRC-barrel" evidence="1">
    <location>
        <begin position="22"/>
        <end position="75"/>
    </location>
</feature>
<dbReference type="GO" id="GO:0019684">
    <property type="term" value="P:photosynthesis, light reaction"/>
    <property type="evidence" value="ECO:0007669"/>
    <property type="project" value="InterPro"/>
</dbReference>
<dbReference type="Gene3D" id="3.90.50.10">
    <property type="entry name" value="Photosynthetic Reaction Center, subunit H, domain 2"/>
    <property type="match status" value="1"/>
</dbReference>
<dbReference type="Proteomes" id="UP000594688">
    <property type="component" value="Chromosome"/>
</dbReference>
<evidence type="ECO:0000313" key="3">
    <source>
        <dbReference type="Proteomes" id="UP000594688"/>
    </source>
</evidence>
<dbReference type="AlphaFoldDB" id="A0A7T0FZW8"/>
<gene>
    <name evidence="2" type="ORF">G3M70_08900</name>
</gene>
<name>A0A7T0FZW8_9BACT</name>
<organism evidence="2 3">
    <name type="scientific">Candidatus Nitronauta litoralis</name>
    <dbReference type="NCBI Taxonomy" id="2705533"/>
    <lineage>
        <taxon>Bacteria</taxon>
        <taxon>Pseudomonadati</taxon>
        <taxon>Nitrospinota/Tectimicrobiota group</taxon>
        <taxon>Nitrospinota</taxon>
        <taxon>Nitrospinia</taxon>
        <taxon>Nitrospinales</taxon>
        <taxon>Nitrospinaceae</taxon>
        <taxon>Candidatus Nitronauta</taxon>
    </lineage>
</organism>
<sequence length="134" mass="15588">MESNNLKFIDDNIYDLAQEDRVVGSYLYDKYNEQIGRLKGLLVDPESFEVRYAVFIDGGFLFTDGKTILLPRPLFHAIDMGQIKTNWSRESLQHSPAIESLEEISMDDERVILSYFDLEPYWESKPVDTEEAIE</sequence>
<accession>A0A7T0FZW8</accession>
<dbReference type="InterPro" id="IPR027275">
    <property type="entry name" value="PRC-brl_dom"/>
</dbReference>
<reference evidence="2 3" key="1">
    <citation type="submission" date="2020-02" db="EMBL/GenBank/DDBJ databases">
        <title>Genomic and physiological characterization of two novel Nitrospinaceae genera.</title>
        <authorList>
            <person name="Mueller A.J."/>
            <person name="Jung M.-Y."/>
            <person name="Strachan C.R."/>
            <person name="Herbold C.W."/>
            <person name="Kirkegaard R.H."/>
            <person name="Daims H."/>
        </authorList>
    </citation>
    <scope>NUCLEOTIDE SEQUENCE [LARGE SCALE GENOMIC DNA]</scope>
    <source>
        <strain evidence="2">EB</strain>
    </source>
</reference>
<dbReference type="EMBL" id="CP048685">
    <property type="protein sequence ID" value="QPJ61985.1"/>
    <property type="molecule type" value="Genomic_DNA"/>
</dbReference>
<dbReference type="SUPFAM" id="SSF50346">
    <property type="entry name" value="PRC-barrel domain"/>
    <property type="match status" value="1"/>
</dbReference>
<dbReference type="GO" id="GO:0030077">
    <property type="term" value="C:plasma membrane light-harvesting complex"/>
    <property type="evidence" value="ECO:0007669"/>
    <property type="project" value="InterPro"/>
</dbReference>
<proteinExistence type="predicted"/>
<dbReference type="KEGG" id="nli:G3M70_08900"/>
<dbReference type="InterPro" id="IPR014747">
    <property type="entry name" value="Bac_photo_RC_H_C"/>
</dbReference>